<dbReference type="Pfam" id="PF00248">
    <property type="entry name" value="Aldo_ket_red"/>
    <property type="match status" value="1"/>
</dbReference>
<dbReference type="Gene3D" id="3.20.20.100">
    <property type="entry name" value="NADP-dependent oxidoreductase domain"/>
    <property type="match status" value="2"/>
</dbReference>
<evidence type="ECO:0000313" key="5">
    <source>
        <dbReference type="EMBL" id="EFU71341.1"/>
    </source>
</evidence>
<dbReference type="EMBL" id="AEPU01000031">
    <property type="protein sequence ID" value="EFU71341.1"/>
    <property type="molecule type" value="Genomic_DNA"/>
</dbReference>
<proteinExistence type="inferred from homology"/>
<evidence type="ECO:0000256" key="2">
    <source>
        <dbReference type="ARBA" id="ARBA00022857"/>
    </source>
</evidence>
<evidence type="ECO:0000259" key="4">
    <source>
        <dbReference type="Pfam" id="PF00248"/>
    </source>
</evidence>
<dbReference type="InterPro" id="IPR009061">
    <property type="entry name" value="DNA-bd_dom_put_sf"/>
</dbReference>
<dbReference type="InterPro" id="IPR036812">
    <property type="entry name" value="NAD(P)_OxRdtase_dom_sf"/>
</dbReference>
<protein>
    <submittedName>
        <fullName evidence="5">2,5-diketo-D-gluconate reductase</fullName>
        <ecNumber evidence="5">1.1.1.274</ecNumber>
    </submittedName>
</protein>
<dbReference type="Gene3D" id="1.10.1660.10">
    <property type="match status" value="1"/>
</dbReference>
<evidence type="ECO:0000256" key="3">
    <source>
        <dbReference type="ARBA" id="ARBA00023002"/>
    </source>
</evidence>
<keyword evidence="2" id="KW-0521">NADP</keyword>
<name>A0A828QTS6_CAMUP</name>
<dbReference type="InterPro" id="IPR020471">
    <property type="entry name" value="AKR"/>
</dbReference>
<dbReference type="InterPro" id="IPR023210">
    <property type="entry name" value="NADP_OxRdtase_dom"/>
</dbReference>
<comment type="caution">
    <text evidence="5">The sequence shown here is derived from an EMBL/GenBank/DDBJ whole genome shotgun (WGS) entry which is preliminary data.</text>
</comment>
<dbReference type="RefSeq" id="WP_004278097.1">
    <property type="nucleotide sequence ID" value="NZ_GL622227.1"/>
</dbReference>
<comment type="similarity">
    <text evidence="1">Belongs to the aldo/keto reductase family.</text>
</comment>
<feature type="domain" description="NADP-dependent oxidoreductase" evidence="4">
    <location>
        <begin position="56"/>
        <end position="100"/>
    </location>
</feature>
<dbReference type="PRINTS" id="PR00069">
    <property type="entry name" value="ALDKETRDTASE"/>
</dbReference>
<dbReference type="PANTHER" id="PTHR43827">
    <property type="entry name" value="2,5-DIKETO-D-GLUCONIC ACID REDUCTASE"/>
    <property type="match status" value="1"/>
</dbReference>
<dbReference type="EC" id="1.1.1.274" evidence="5"/>
<evidence type="ECO:0000256" key="1">
    <source>
        <dbReference type="ARBA" id="ARBA00007905"/>
    </source>
</evidence>
<dbReference type="AlphaFoldDB" id="A0A828QTS6"/>
<keyword evidence="3 5" id="KW-0560">Oxidoreductase</keyword>
<dbReference type="Proteomes" id="UP000005813">
    <property type="component" value="Unassembled WGS sequence"/>
</dbReference>
<accession>A0A828QTS6</accession>
<dbReference type="GO" id="GO:0050580">
    <property type="term" value="F:2,5-didehydrogluconate reductase activity"/>
    <property type="evidence" value="ECO:0007669"/>
    <property type="project" value="UniProtKB-EC"/>
</dbReference>
<dbReference type="SUPFAM" id="SSF51430">
    <property type="entry name" value="NAD(P)-linked oxidoreductase"/>
    <property type="match status" value="1"/>
</dbReference>
<reference evidence="5 6" key="1">
    <citation type="submission" date="2010-12" db="EMBL/GenBank/DDBJ databases">
        <authorList>
            <person name="Muzny D."/>
            <person name="Qin X."/>
            <person name="Buhay C."/>
            <person name="Dugan-Rocha S."/>
            <person name="Ding Y."/>
            <person name="Chen G."/>
            <person name="Hawes A."/>
            <person name="Holder M."/>
            <person name="Jhangiani S."/>
            <person name="Johnson A."/>
            <person name="Khan Z."/>
            <person name="Li Z."/>
            <person name="Liu W."/>
            <person name="Liu X."/>
            <person name="Perez L."/>
            <person name="Shen H."/>
            <person name="Wang Q."/>
            <person name="Watt J."/>
            <person name="Xi L."/>
            <person name="Xin Y."/>
            <person name="Zhou J."/>
            <person name="Deng J."/>
            <person name="Jiang H."/>
            <person name="Liu Y."/>
            <person name="Qu J."/>
            <person name="Song X.-Z."/>
            <person name="Zhang L."/>
            <person name="Villasana D."/>
            <person name="Johnson A."/>
            <person name="Liu J."/>
            <person name="Liyanage D."/>
            <person name="Lorensuhewa L."/>
            <person name="Robinson T."/>
            <person name="Song A."/>
            <person name="Song B.-B."/>
            <person name="Dinh H."/>
            <person name="Thornton R."/>
            <person name="Coyle M."/>
            <person name="Francisco L."/>
            <person name="Jackson L."/>
            <person name="Javaid M."/>
            <person name="Korchina V."/>
            <person name="Kovar C."/>
            <person name="Mata R."/>
            <person name="Mathew T."/>
            <person name="Ngo R."/>
            <person name="Nguyen L."/>
            <person name="Nguyen N."/>
            <person name="Okwuonu G."/>
            <person name="Ongeri F."/>
            <person name="Pham C."/>
            <person name="Simmons D."/>
            <person name="Wilczek-Boney K."/>
            <person name="Hale W."/>
            <person name="Jakkamsetti A."/>
            <person name="Pham P."/>
            <person name="Ruth R."/>
            <person name="San Lucas F."/>
            <person name="Warren J."/>
            <person name="Zhang J."/>
            <person name="Zhao Z."/>
            <person name="Zhou C."/>
            <person name="Zhu D."/>
            <person name="Lee S."/>
            <person name="Bess C."/>
            <person name="Blankenburg K."/>
            <person name="Forbes L."/>
            <person name="Fu Q."/>
            <person name="Gubbala S."/>
            <person name="Hirani K."/>
            <person name="Jayaseelan J.C."/>
            <person name="Lara F."/>
            <person name="Munidasa M."/>
            <person name="Palculict T."/>
            <person name="Patil S."/>
            <person name="Pu L.-L."/>
            <person name="Saada N."/>
            <person name="Tang L."/>
            <person name="Weissenberger G."/>
            <person name="Zhu Y."/>
            <person name="Hemphill L."/>
            <person name="Shang Y."/>
            <person name="Youmans B."/>
            <person name="Ayvaz T."/>
            <person name="Ross M."/>
            <person name="Santibanez J."/>
            <person name="Aqrawi P."/>
            <person name="Gross S."/>
            <person name="Joshi V."/>
            <person name="Fowler G."/>
            <person name="Nazareth L."/>
            <person name="Reid J."/>
            <person name="Worley K."/>
            <person name="Petrosino J."/>
            <person name="Highlander S."/>
            <person name="Gibbs R."/>
        </authorList>
    </citation>
    <scope>NUCLEOTIDE SEQUENCE [LARGE SCALE GENOMIC DNA]</scope>
    <source>
        <strain evidence="5 6">JV21</strain>
    </source>
</reference>
<organism evidence="5 6">
    <name type="scientific">Campylobacter upsaliensis JV21</name>
    <dbReference type="NCBI Taxonomy" id="888826"/>
    <lineage>
        <taxon>Bacteria</taxon>
        <taxon>Pseudomonadati</taxon>
        <taxon>Campylobacterota</taxon>
        <taxon>Epsilonproteobacteria</taxon>
        <taxon>Campylobacterales</taxon>
        <taxon>Campylobacteraceae</taxon>
        <taxon>Campylobacter</taxon>
    </lineage>
</organism>
<dbReference type="SUPFAM" id="SSF46955">
    <property type="entry name" value="Putative DNA-binding domain"/>
    <property type="match status" value="1"/>
</dbReference>
<evidence type="ECO:0000313" key="6">
    <source>
        <dbReference type="Proteomes" id="UP000005813"/>
    </source>
</evidence>
<gene>
    <name evidence="5" type="primary">dkgB</name>
    <name evidence="5" type="ORF">HMPREF9400_1565</name>
</gene>
<sequence length="195" mass="23094">MQYITLNNGITMPSIGLGTYELCGQKGVKIMQNALQIGYRFFDTAQMYKNEKELNLQNLGLEYVDLLVIHEPYENTKEMYQACEEAYRKGLTRTVEVLNFYGRYFRGFFRFWLDKGLFPFIERDENGVRYFAKSDIGWVDCLRSCNMSIKDIKHYINLTTGGMKTAKERKELLERHFKILSKELEILHIAHKKWK</sequence>
<dbReference type="PANTHER" id="PTHR43827:SF3">
    <property type="entry name" value="NADP-DEPENDENT OXIDOREDUCTASE DOMAIN-CONTAINING PROTEIN"/>
    <property type="match status" value="1"/>
</dbReference>